<evidence type="ECO:0000259" key="15">
    <source>
        <dbReference type="Pfam" id="PF00590"/>
    </source>
</evidence>
<accession>A0ABW4S9Y2</accession>
<dbReference type="InterPro" id="IPR014777">
    <property type="entry name" value="4pyrrole_Mease_sub1"/>
</dbReference>
<dbReference type="PANTHER" id="PTHR45790:SF3">
    <property type="entry name" value="S-ADENOSYL-L-METHIONINE-DEPENDENT UROPORPHYRINOGEN III METHYLTRANSFERASE, CHLOROPLASTIC"/>
    <property type="match status" value="1"/>
</dbReference>
<dbReference type="EC" id="1.3.1.76" evidence="17"/>
<keyword evidence="5 14" id="KW-0808">Transferase</keyword>
<name>A0ABW4S9Y2_9RHOB</name>
<protein>
    <submittedName>
        <fullName evidence="17">Siroheme synthase CysG</fullName>
        <ecNumber evidence="17">1.3.1.76</ecNumber>
        <ecNumber evidence="17">2.1.1.107</ecNumber>
        <ecNumber evidence="17">4.99.1.4</ecNumber>
    </submittedName>
</protein>
<evidence type="ECO:0000256" key="11">
    <source>
        <dbReference type="ARBA" id="ARBA00023268"/>
    </source>
</evidence>
<dbReference type="SUPFAM" id="SSF53790">
    <property type="entry name" value="Tetrapyrrole methylase"/>
    <property type="match status" value="1"/>
</dbReference>
<organism evidence="17 18">
    <name type="scientific">Halodurantibacterium flavum</name>
    <dbReference type="NCBI Taxonomy" id="1382802"/>
    <lineage>
        <taxon>Bacteria</taxon>
        <taxon>Pseudomonadati</taxon>
        <taxon>Pseudomonadota</taxon>
        <taxon>Alphaproteobacteria</taxon>
        <taxon>Rhodobacterales</taxon>
        <taxon>Paracoccaceae</taxon>
        <taxon>Halodurantibacterium</taxon>
    </lineage>
</organism>
<keyword evidence="18" id="KW-1185">Reference proteome</keyword>
<keyword evidence="9 17" id="KW-0456">Lyase</keyword>
<keyword evidence="3" id="KW-0169">Cobalamin biosynthesis</keyword>
<dbReference type="GO" id="GO:0051266">
    <property type="term" value="F:sirohydrochlorin ferrochelatase activity"/>
    <property type="evidence" value="ECO:0007669"/>
    <property type="project" value="UniProtKB-EC"/>
</dbReference>
<evidence type="ECO:0000256" key="10">
    <source>
        <dbReference type="ARBA" id="ARBA00023244"/>
    </source>
</evidence>
<dbReference type="InterPro" id="IPR037115">
    <property type="entry name" value="Sirohaem_synt_dimer_dom_sf"/>
</dbReference>
<evidence type="ECO:0000256" key="7">
    <source>
        <dbReference type="ARBA" id="ARBA00023002"/>
    </source>
</evidence>
<evidence type="ECO:0000256" key="13">
    <source>
        <dbReference type="ARBA" id="ARBA00047561"/>
    </source>
</evidence>
<comment type="similarity">
    <text evidence="2 14">Belongs to the precorrin methyltransferase family.</text>
</comment>
<dbReference type="EC" id="2.1.1.107" evidence="17"/>
<evidence type="ECO:0000313" key="17">
    <source>
        <dbReference type="EMBL" id="MFD1913928.1"/>
    </source>
</evidence>
<comment type="catalytic activity">
    <reaction evidence="13">
        <text>precorrin-2 + NAD(+) = sirohydrochlorin + NADH + 2 H(+)</text>
        <dbReference type="Rhea" id="RHEA:15613"/>
        <dbReference type="ChEBI" id="CHEBI:15378"/>
        <dbReference type="ChEBI" id="CHEBI:57540"/>
        <dbReference type="ChEBI" id="CHEBI:57945"/>
        <dbReference type="ChEBI" id="CHEBI:58351"/>
        <dbReference type="ChEBI" id="CHEBI:58827"/>
        <dbReference type="EC" id="1.3.1.76"/>
    </reaction>
</comment>
<sequence length="473" mass="50352">MKTFPMFLRMDGRRVVFAGGSEEIARKIRLIRRTEAAILICTPDPLVPELAVLVAAGDAVHHPRWPDARDLAGAALLFVATGDDATDVELAQLARRVGVPVNVVDRPDLCDAYTPCIVDRDPVVVAIGTEGTAPVLARQIRAGIEATLEPGLGRLAALAGRMRGMVEDHVPKHRRRAFWEWAFAGRPRHLQAKGDGAGAAITLRDAALSGGAPDRDGGWIALVGAGPGARDLLTLRAMQRLQQADVIFYDRLVDPEVLDLARRDADRVFVGKEVGAHSWPQDQINATIVAAAWRGLRVVRLKSGDPSVFGRACEEIEAARAAGIAVELVPGITAASAAAASLTRALTERQATERLVVATATCKPGDRADLGAAFAPGTTLALYMAMHRLAEVEAELIAAGAPRHCEVEFVQQAGSAGERILRSTLGRMAADAAVAGLRNPAVILVRWPKEGMVELAGDLPRLRDRPLAVGGTR</sequence>
<dbReference type="Gene3D" id="3.30.160.110">
    <property type="entry name" value="Siroheme synthase, domain 2"/>
    <property type="match status" value="1"/>
</dbReference>
<evidence type="ECO:0000256" key="12">
    <source>
        <dbReference type="ARBA" id="ARBA00025705"/>
    </source>
</evidence>
<keyword evidence="7 17" id="KW-0560">Oxidoreductase</keyword>
<dbReference type="Proteomes" id="UP001597353">
    <property type="component" value="Unassembled WGS sequence"/>
</dbReference>
<dbReference type="InterPro" id="IPR000878">
    <property type="entry name" value="4pyrrol_Mease"/>
</dbReference>
<dbReference type="InterPro" id="IPR003043">
    <property type="entry name" value="Uropor_MeTrfase_CS"/>
</dbReference>
<dbReference type="Gene3D" id="3.40.1010.10">
    <property type="entry name" value="Cobalt-precorrin-4 Transmethylase, Domain 1"/>
    <property type="match status" value="1"/>
</dbReference>
<dbReference type="CDD" id="cd11642">
    <property type="entry name" value="SUMT"/>
    <property type="match status" value="1"/>
</dbReference>
<dbReference type="Pfam" id="PF10414">
    <property type="entry name" value="CysG_dimeriser"/>
    <property type="match status" value="1"/>
</dbReference>
<evidence type="ECO:0000256" key="1">
    <source>
        <dbReference type="ARBA" id="ARBA00005010"/>
    </source>
</evidence>
<dbReference type="InterPro" id="IPR006366">
    <property type="entry name" value="CobA/CysG_C"/>
</dbReference>
<comment type="pathway">
    <text evidence="12">Porphyrin-containing compound metabolism; siroheme biosynthesis; precorrin-2 from uroporphyrinogen III: step 1/1.</text>
</comment>
<reference evidence="18" key="1">
    <citation type="journal article" date="2019" name="Int. J. Syst. Evol. Microbiol.">
        <title>The Global Catalogue of Microorganisms (GCM) 10K type strain sequencing project: providing services to taxonomists for standard genome sequencing and annotation.</title>
        <authorList>
            <consortium name="The Broad Institute Genomics Platform"/>
            <consortium name="The Broad Institute Genome Sequencing Center for Infectious Disease"/>
            <person name="Wu L."/>
            <person name="Ma J."/>
        </authorList>
    </citation>
    <scope>NUCLEOTIDE SEQUENCE [LARGE SCALE GENOMIC DNA]</scope>
    <source>
        <strain evidence="18">CGMCC 4.7242</strain>
    </source>
</reference>
<dbReference type="GO" id="GO:0004851">
    <property type="term" value="F:uroporphyrin-III C-methyltransferase activity"/>
    <property type="evidence" value="ECO:0007669"/>
    <property type="project" value="UniProtKB-EC"/>
</dbReference>
<dbReference type="Pfam" id="PF13241">
    <property type="entry name" value="NAD_binding_7"/>
    <property type="match status" value="1"/>
</dbReference>
<dbReference type="PROSITE" id="PS00839">
    <property type="entry name" value="SUMT_1"/>
    <property type="match status" value="1"/>
</dbReference>
<keyword evidence="8" id="KW-0520">NAD</keyword>
<evidence type="ECO:0000259" key="16">
    <source>
        <dbReference type="Pfam" id="PF10414"/>
    </source>
</evidence>
<dbReference type="PANTHER" id="PTHR45790">
    <property type="entry name" value="SIROHEME SYNTHASE-RELATED"/>
    <property type="match status" value="1"/>
</dbReference>
<dbReference type="NCBIfam" id="TIGR01469">
    <property type="entry name" value="cobA_cysG_Cterm"/>
    <property type="match status" value="1"/>
</dbReference>
<dbReference type="InterPro" id="IPR019478">
    <property type="entry name" value="Sirohaem_synthase_dimer_dom"/>
</dbReference>
<evidence type="ECO:0000256" key="8">
    <source>
        <dbReference type="ARBA" id="ARBA00023027"/>
    </source>
</evidence>
<dbReference type="GO" id="GO:0032259">
    <property type="term" value="P:methylation"/>
    <property type="evidence" value="ECO:0007669"/>
    <property type="project" value="UniProtKB-KW"/>
</dbReference>
<evidence type="ECO:0000256" key="14">
    <source>
        <dbReference type="RuleBase" id="RU003960"/>
    </source>
</evidence>
<gene>
    <name evidence="17" type="primary">cysG</name>
    <name evidence="17" type="ORF">ACFSGJ_17075</name>
</gene>
<dbReference type="GO" id="GO:0043115">
    <property type="term" value="F:precorrin-2 dehydrogenase activity"/>
    <property type="evidence" value="ECO:0007669"/>
    <property type="project" value="UniProtKB-EC"/>
</dbReference>
<dbReference type="PROSITE" id="PS00840">
    <property type="entry name" value="SUMT_2"/>
    <property type="match status" value="1"/>
</dbReference>
<keyword evidence="11" id="KW-0511">Multifunctional enzyme</keyword>
<dbReference type="EC" id="4.99.1.4" evidence="17"/>
<evidence type="ECO:0000256" key="6">
    <source>
        <dbReference type="ARBA" id="ARBA00022691"/>
    </source>
</evidence>
<dbReference type="SUPFAM" id="SSF51735">
    <property type="entry name" value="NAD(P)-binding Rossmann-fold domains"/>
    <property type="match status" value="1"/>
</dbReference>
<comment type="caution">
    <text evidence="17">The sequence shown here is derived from an EMBL/GenBank/DDBJ whole genome shotgun (WGS) entry which is preliminary data.</text>
</comment>
<dbReference type="EMBL" id="JBHUGH010000013">
    <property type="protein sequence ID" value="MFD1913928.1"/>
    <property type="molecule type" value="Genomic_DNA"/>
</dbReference>
<dbReference type="Gene3D" id="3.30.950.10">
    <property type="entry name" value="Methyltransferase, Cobalt-precorrin-4 Transmethylase, Domain 2"/>
    <property type="match status" value="1"/>
</dbReference>
<dbReference type="NCBIfam" id="TIGR01470">
    <property type="entry name" value="cysG_Nterm"/>
    <property type="match status" value="1"/>
</dbReference>
<evidence type="ECO:0000256" key="9">
    <source>
        <dbReference type="ARBA" id="ARBA00023239"/>
    </source>
</evidence>
<evidence type="ECO:0000256" key="3">
    <source>
        <dbReference type="ARBA" id="ARBA00022573"/>
    </source>
</evidence>
<dbReference type="NCBIfam" id="NF004790">
    <property type="entry name" value="PRK06136.1"/>
    <property type="match status" value="1"/>
</dbReference>
<dbReference type="NCBIfam" id="NF007922">
    <property type="entry name" value="PRK10637.1"/>
    <property type="match status" value="1"/>
</dbReference>
<comment type="pathway">
    <text evidence="1">Porphyrin-containing compound metabolism; siroheme biosynthesis; sirohydrochlorin from precorrin-2: step 1/1.</text>
</comment>
<evidence type="ECO:0000256" key="2">
    <source>
        <dbReference type="ARBA" id="ARBA00005879"/>
    </source>
</evidence>
<dbReference type="InterPro" id="IPR006367">
    <property type="entry name" value="Sirohaem_synthase_N"/>
</dbReference>
<dbReference type="InterPro" id="IPR014776">
    <property type="entry name" value="4pyrrole_Mease_sub2"/>
</dbReference>
<dbReference type="Pfam" id="PF00590">
    <property type="entry name" value="TP_methylase"/>
    <property type="match status" value="1"/>
</dbReference>
<dbReference type="SUPFAM" id="SSF75615">
    <property type="entry name" value="Siroheme synthase middle domains-like"/>
    <property type="match status" value="1"/>
</dbReference>
<evidence type="ECO:0000256" key="4">
    <source>
        <dbReference type="ARBA" id="ARBA00022603"/>
    </source>
</evidence>
<dbReference type="InterPro" id="IPR012409">
    <property type="entry name" value="Sirohaem_synth"/>
</dbReference>
<keyword evidence="10" id="KW-0627">Porphyrin biosynthesis</keyword>
<evidence type="ECO:0000313" key="18">
    <source>
        <dbReference type="Proteomes" id="UP001597353"/>
    </source>
</evidence>
<feature type="domain" description="Tetrapyrrole methylase" evidence="15">
    <location>
        <begin position="220"/>
        <end position="428"/>
    </location>
</feature>
<feature type="domain" description="Sirohaem synthase dimerisation" evidence="16">
    <location>
        <begin position="151"/>
        <end position="205"/>
    </location>
</feature>
<dbReference type="InterPro" id="IPR036291">
    <property type="entry name" value="NAD(P)-bd_dom_sf"/>
</dbReference>
<keyword evidence="4 14" id="KW-0489">Methyltransferase</keyword>
<dbReference type="PIRSF" id="PIRSF036426">
    <property type="entry name" value="Sirohaem_synth"/>
    <property type="match status" value="1"/>
</dbReference>
<dbReference type="Gene3D" id="1.10.8.210">
    <property type="entry name" value="Sirohaem synthase, dimerisation domain"/>
    <property type="match status" value="1"/>
</dbReference>
<dbReference type="InterPro" id="IPR050161">
    <property type="entry name" value="Siro_Cobalamin_biosynth"/>
</dbReference>
<evidence type="ECO:0000256" key="5">
    <source>
        <dbReference type="ARBA" id="ARBA00022679"/>
    </source>
</evidence>
<dbReference type="RefSeq" id="WP_390264629.1">
    <property type="nucleotide sequence ID" value="NZ_JBHUGH010000013.1"/>
</dbReference>
<dbReference type="InterPro" id="IPR035996">
    <property type="entry name" value="4pyrrol_Methylase_sf"/>
</dbReference>
<proteinExistence type="inferred from homology"/>
<dbReference type="Gene3D" id="3.40.50.720">
    <property type="entry name" value="NAD(P)-binding Rossmann-like Domain"/>
    <property type="match status" value="1"/>
</dbReference>
<keyword evidence="6" id="KW-0949">S-adenosyl-L-methionine</keyword>